<dbReference type="AlphaFoldDB" id="A0A0L0FQU3"/>
<feature type="transmembrane region" description="Helical" evidence="2">
    <location>
        <begin position="130"/>
        <end position="158"/>
    </location>
</feature>
<organism evidence="3 4">
    <name type="scientific">Sphaeroforma arctica JP610</name>
    <dbReference type="NCBI Taxonomy" id="667725"/>
    <lineage>
        <taxon>Eukaryota</taxon>
        <taxon>Ichthyosporea</taxon>
        <taxon>Ichthyophonida</taxon>
        <taxon>Sphaeroforma</taxon>
    </lineage>
</organism>
<protein>
    <recommendedName>
        <fullName evidence="5">G-protein coupled receptors family 3 profile domain-containing protein</fullName>
    </recommendedName>
</protein>
<feature type="compositionally biased region" description="Polar residues" evidence="1">
    <location>
        <begin position="441"/>
        <end position="452"/>
    </location>
</feature>
<keyword evidence="2" id="KW-0472">Membrane</keyword>
<feature type="compositionally biased region" description="Polar residues" evidence="1">
    <location>
        <begin position="412"/>
        <end position="423"/>
    </location>
</feature>
<accession>A0A0L0FQU3</accession>
<reference evidence="3 4" key="1">
    <citation type="submission" date="2011-02" db="EMBL/GenBank/DDBJ databases">
        <title>The Genome Sequence of Sphaeroforma arctica JP610.</title>
        <authorList>
            <consortium name="The Broad Institute Genome Sequencing Platform"/>
            <person name="Russ C."/>
            <person name="Cuomo C."/>
            <person name="Young S.K."/>
            <person name="Zeng Q."/>
            <person name="Gargeya S."/>
            <person name="Alvarado L."/>
            <person name="Berlin A."/>
            <person name="Chapman S.B."/>
            <person name="Chen Z."/>
            <person name="Freedman E."/>
            <person name="Gellesch M."/>
            <person name="Goldberg J."/>
            <person name="Griggs A."/>
            <person name="Gujja S."/>
            <person name="Heilman E."/>
            <person name="Heiman D."/>
            <person name="Howarth C."/>
            <person name="Mehta T."/>
            <person name="Neiman D."/>
            <person name="Pearson M."/>
            <person name="Roberts A."/>
            <person name="Saif S."/>
            <person name="Shea T."/>
            <person name="Shenoy N."/>
            <person name="Sisk P."/>
            <person name="Stolte C."/>
            <person name="Sykes S."/>
            <person name="White J."/>
            <person name="Yandava C."/>
            <person name="Burger G."/>
            <person name="Gray M.W."/>
            <person name="Holland P.W.H."/>
            <person name="King N."/>
            <person name="Lang F.B.F."/>
            <person name="Roger A.J."/>
            <person name="Ruiz-Trillo I."/>
            <person name="Haas B."/>
            <person name="Nusbaum C."/>
            <person name="Birren B."/>
        </authorList>
    </citation>
    <scope>NUCLEOTIDE SEQUENCE [LARGE SCALE GENOMIC DNA]</scope>
    <source>
        <strain evidence="3 4">JP610</strain>
    </source>
</reference>
<evidence type="ECO:0000313" key="4">
    <source>
        <dbReference type="Proteomes" id="UP000054560"/>
    </source>
</evidence>
<dbReference type="GeneID" id="25909689"/>
<evidence type="ECO:0000256" key="2">
    <source>
        <dbReference type="SAM" id="Phobius"/>
    </source>
</evidence>
<keyword evidence="2" id="KW-0812">Transmembrane</keyword>
<sequence length="452" mass="50649">MEGNQAPACSVITPVMSEEIYLQSTNPVVVLRRILVCGYISSAQFSLLSSWTLPVIMLVHGTVVGAAYVGCALTFNLDPPPQNGENLWVTNNVSAIVFTAAAAVYALCLVSITSYLLWKHRSYPLVKAKGLDFVVGMSASTTLSVLFAFSAMTTIYIPKLALLRHAWLTYLFYSLGAFFYTSIIALVVAKQRTLYRIFQTKWRFKACKSNWNSNRRFISDGIYWLLMMLAVITVVIEILLSHVHFVHFEIELFLPMFPVFVALIFLCIYSVKTRVVHEAFNDGSRNIWVAMTLSTLIVFLCFGLLYIHLNRFKMGVNAWHLTYVYFGCVFMYSIAYGEHFTLIVFLAARGITLRTELSPTNTAAFVTNCLDTHVSRGGSLVILSRSSFMSTKSLVLQCKKKEQPILLECEESVSNSDESGQNSENDRRQAVASRHRPINPSDGSNNASKDTV</sequence>
<feature type="region of interest" description="Disordered" evidence="1">
    <location>
        <begin position="411"/>
        <end position="452"/>
    </location>
</feature>
<feature type="transmembrane region" description="Helical" evidence="2">
    <location>
        <begin position="222"/>
        <end position="240"/>
    </location>
</feature>
<feature type="transmembrane region" description="Helical" evidence="2">
    <location>
        <begin position="321"/>
        <end position="348"/>
    </location>
</feature>
<feature type="transmembrane region" description="Helical" evidence="2">
    <location>
        <begin position="170"/>
        <end position="189"/>
    </location>
</feature>
<gene>
    <name evidence="3" type="ORF">SARC_09185</name>
</gene>
<proteinExistence type="predicted"/>
<feature type="transmembrane region" description="Helical" evidence="2">
    <location>
        <begin position="252"/>
        <end position="271"/>
    </location>
</feature>
<keyword evidence="2" id="KW-1133">Transmembrane helix</keyword>
<keyword evidence="4" id="KW-1185">Reference proteome</keyword>
<name>A0A0L0FQU3_9EUKA</name>
<evidence type="ECO:0000313" key="3">
    <source>
        <dbReference type="EMBL" id="KNC78383.1"/>
    </source>
</evidence>
<dbReference type="Proteomes" id="UP000054560">
    <property type="component" value="Unassembled WGS sequence"/>
</dbReference>
<dbReference type="RefSeq" id="XP_014152285.1">
    <property type="nucleotide sequence ID" value="XM_014296810.1"/>
</dbReference>
<feature type="transmembrane region" description="Helical" evidence="2">
    <location>
        <begin position="287"/>
        <end position="309"/>
    </location>
</feature>
<feature type="transmembrane region" description="Helical" evidence="2">
    <location>
        <begin position="51"/>
        <end position="75"/>
    </location>
</feature>
<feature type="transmembrane region" description="Helical" evidence="2">
    <location>
        <begin position="95"/>
        <end position="118"/>
    </location>
</feature>
<evidence type="ECO:0000256" key="1">
    <source>
        <dbReference type="SAM" id="MobiDB-lite"/>
    </source>
</evidence>
<dbReference type="EMBL" id="KQ242500">
    <property type="protein sequence ID" value="KNC78383.1"/>
    <property type="molecule type" value="Genomic_DNA"/>
</dbReference>
<evidence type="ECO:0008006" key="5">
    <source>
        <dbReference type="Google" id="ProtNLM"/>
    </source>
</evidence>